<dbReference type="EC" id="5.4.99.-" evidence="5"/>
<feature type="domain" description="RNA-binding S4" evidence="6">
    <location>
        <begin position="35"/>
        <end position="99"/>
    </location>
</feature>
<evidence type="ECO:0000256" key="5">
    <source>
        <dbReference type="RuleBase" id="RU362028"/>
    </source>
</evidence>
<dbReference type="SMART" id="SM00363">
    <property type="entry name" value="S4"/>
    <property type="match status" value="1"/>
</dbReference>
<dbReference type="InterPro" id="IPR050188">
    <property type="entry name" value="RluA_PseudoU_synthase"/>
</dbReference>
<comment type="similarity">
    <text evidence="1 5">Belongs to the pseudouridine synthase RluA family.</text>
</comment>
<dbReference type="InterPro" id="IPR002942">
    <property type="entry name" value="S4_RNA-bd"/>
</dbReference>
<dbReference type="PROSITE" id="PS50889">
    <property type="entry name" value="S4"/>
    <property type="match status" value="1"/>
</dbReference>
<evidence type="ECO:0000256" key="2">
    <source>
        <dbReference type="ARBA" id="ARBA00023235"/>
    </source>
</evidence>
<dbReference type="GO" id="GO:0000455">
    <property type="term" value="P:enzyme-directed rRNA pseudouridine synthesis"/>
    <property type="evidence" value="ECO:0007669"/>
    <property type="project" value="TreeGrafter"/>
</dbReference>
<evidence type="ECO:0000313" key="8">
    <source>
        <dbReference type="Proteomes" id="UP000231263"/>
    </source>
</evidence>
<dbReference type="EMBL" id="PFWT01000006">
    <property type="protein sequence ID" value="PJA46924.1"/>
    <property type="molecule type" value="Genomic_DNA"/>
</dbReference>
<dbReference type="Gene3D" id="3.30.2350.10">
    <property type="entry name" value="Pseudouridine synthase"/>
    <property type="match status" value="1"/>
</dbReference>
<protein>
    <recommendedName>
        <fullName evidence="5">Pseudouridine synthase</fullName>
        <ecNumber evidence="5">5.4.99.-</ecNumber>
    </recommendedName>
</protein>
<dbReference type="Pfam" id="PF01479">
    <property type="entry name" value="S4"/>
    <property type="match status" value="1"/>
</dbReference>
<dbReference type="AlphaFoldDB" id="A0A2M7XGC5"/>
<keyword evidence="2 5" id="KW-0413">Isomerase</keyword>
<sequence>MSETEKKIPFRLDFVKVMCHTPRMKNLAYKIETPERLDQVVAKALQISRSKVQKAIKAKQILVNGKVETPHFKLQGTEILAFDPTSFDDKVMSIDKPLPLDIIYENDDVLVINKPANLLVHETESSTETTLVDSILAYNKKIAKVGNDPKRAGIVHRLDKDASGVMIVAKNNNAFDHLKRQFMERKTTKRYTVMVMGQMEKDHQTIMMPISRSKTHGRMAAKPASQGGKEAITHYDVVERFRHHSLLDVTIETGRTHQIRAHMFALAHPVVGDRLYRMKGIKPRPIGRIFLHARELTITLPNGEEKIFTAPLPEDLQLVLAEIPKS</sequence>
<dbReference type="Pfam" id="PF00849">
    <property type="entry name" value="PseudoU_synth_2"/>
    <property type="match status" value="1"/>
</dbReference>
<dbReference type="InterPro" id="IPR006225">
    <property type="entry name" value="PsdUridine_synth_RluC/D"/>
</dbReference>
<gene>
    <name evidence="7" type="ORF">CO173_00860</name>
</gene>
<accession>A0A2M7XGC5</accession>
<dbReference type="PANTHER" id="PTHR21600:SF44">
    <property type="entry name" value="RIBOSOMAL LARGE SUBUNIT PSEUDOURIDINE SYNTHASE D"/>
    <property type="match status" value="1"/>
</dbReference>
<feature type="active site" evidence="3">
    <location>
        <position position="159"/>
    </location>
</feature>
<evidence type="ECO:0000259" key="6">
    <source>
        <dbReference type="SMART" id="SM00363"/>
    </source>
</evidence>
<dbReference type="InterPro" id="IPR036986">
    <property type="entry name" value="S4_RNA-bd_sf"/>
</dbReference>
<comment type="catalytic activity">
    <reaction evidence="5">
        <text>a uridine in RNA = a pseudouridine in RNA</text>
        <dbReference type="Rhea" id="RHEA:48348"/>
        <dbReference type="Rhea" id="RHEA-COMP:12068"/>
        <dbReference type="Rhea" id="RHEA-COMP:12069"/>
        <dbReference type="ChEBI" id="CHEBI:65314"/>
        <dbReference type="ChEBI" id="CHEBI:65315"/>
    </reaction>
</comment>
<organism evidence="7 8">
    <name type="scientific">Candidatus Uhrbacteria bacterium CG_4_9_14_3_um_filter_41_35</name>
    <dbReference type="NCBI Taxonomy" id="1975034"/>
    <lineage>
        <taxon>Bacteria</taxon>
        <taxon>Candidatus Uhriibacteriota</taxon>
    </lineage>
</organism>
<evidence type="ECO:0000313" key="7">
    <source>
        <dbReference type="EMBL" id="PJA46924.1"/>
    </source>
</evidence>
<dbReference type="GO" id="GO:0120159">
    <property type="term" value="F:rRNA pseudouridine synthase activity"/>
    <property type="evidence" value="ECO:0007669"/>
    <property type="project" value="UniProtKB-ARBA"/>
</dbReference>
<dbReference type="CDD" id="cd00165">
    <property type="entry name" value="S4"/>
    <property type="match status" value="1"/>
</dbReference>
<proteinExistence type="inferred from homology"/>
<evidence type="ECO:0000256" key="3">
    <source>
        <dbReference type="PIRSR" id="PIRSR606225-1"/>
    </source>
</evidence>
<reference evidence="8" key="1">
    <citation type="submission" date="2017-09" db="EMBL/GenBank/DDBJ databases">
        <title>Depth-based differentiation of microbial function through sediment-hosted aquifers and enrichment of novel symbionts in the deep terrestrial subsurface.</title>
        <authorList>
            <person name="Probst A.J."/>
            <person name="Ladd B."/>
            <person name="Jarett J.K."/>
            <person name="Geller-Mcgrath D.E."/>
            <person name="Sieber C.M.K."/>
            <person name="Emerson J.B."/>
            <person name="Anantharaman K."/>
            <person name="Thomas B.C."/>
            <person name="Malmstrom R."/>
            <person name="Stieglmeier M."/>
            <person name="Klingl A."/>
            <person name="Woyke T."/>
            <person name="Ryan C.M."/>
            <person name="Banfield J.F."/>
        </authorList>
    </citation>
    <scope>NUCLEOTIDE SEQUENCE [LARGE SCALE GENOMIC DNA]</scope>
</reference>
<keyword evidence="4" id="KW-0694">RNA-binding</keyword>
<dbReference type="InterPro" id="IPR020103">
    <property type="entry name" value="PsdUridine_synth_cat_dom_sf"/>
</dbReference>
<dbReference type="NCBIfam" id="TIGR00005">
    <property type="entry name" value="rluA_subfam"/>
    <property type="match status" value="1"/>
</dbReference>
<dbReference type="GO" id="GO:0003723">
    <property type="term" value="F:RNA binding"/>
    <property type="evidence" value="ECO:0007669"/>
    <property type="project" value="UniProtKB-KW"/>
</dbReference>
<dbReference type="Proteomes" id="UP000231263">
    <property type="component" value="Unassembled WGS sequence"/>
</dbReference>
<evidence type="ECO:0000256" key="1">
    <source>
        <dbReference type="ARBA" id="ARBA00010876"/>
    </source>
</evidence>
<evidence type="ECO:0000256" key="4">
    <source>
        <dbReference type="PROSITE-ProRule" id="PRU00182"/>
    </source>
</evidence>
<name>A0A2M7XGC5_9BACT</name>
<dbReference type="CDD" id="cd02869">
    <property type="entry name" value="PseudoU_synth_RluA_like"/>
    <property type="match status" value="1"/>
</dbReference>
<dbReference type="SUPFAM" id="SSF55120">
    <property type="entry name" value="Pseudouridine synthase"/>
    <property type="match status" value="1"/>
</dbReference>
<dbReference type="PANTHER" id="PTHR21600">
    <property type="entry name" value="MITOCHONDRIAL RNA PSEUDOURIDINE SYNTHASE"/>
    <property type="match status" value="1"/>
</dbReference>
<dbReference type="Gene3D" id="3.10.290.10">
    <property type="entry name" value="RNA-binding S4 domain"/>
    <property type="match status" value="1"/>
</dbReference>
<dbReference type="InterPro" id="IPR006145">
    <property type="entry name" value="PsdUridine_synth_RsuA/RluA"/>
</dbReference>
<comment type="caution">
    <text evidence="7">The sequence shown here is derived from an EMBL/GenBank/DDBJ whole genome shotgun (WGS) entry which is preliminary data.</text>
</comment>
<comment type="function">
    <text evidence="5">Responsible for synthesis of pseudouridine from uracil.</text>
</comment>
<dbReference type="SUPFAM" id="SSF55174">
    <property type="entry name" value="Alpha-L RNA-binding motif"/>
    <property type="match status" value="1"/>
</dbReference>